<sequence length="149" mass="16886">MTAARTRMNLSRSKTERRGAARDEEERRGEERRGEERMVGCVRGQWEPVRNVGAEPGTVWFRGVDQARRVASSPSLLLHSLYVPCTVLRRTCSVFKPDLHASCTLDISAIPLVPALEPHTPSLPYVNLKIQTWWDIEEGACRSRPGRFT</sequence>
<feature type="compositionally biased region" description="Basic and acidic residues" evidence="1">
    <location>
        <begin position="13"/>
        <end position="35"/>
    </location>
</feature>
<evidence type="ECO:0000313" key="3">
    <source>
        <dbReference type="Proteomes" id="UP000284706"/>
    </source>
</evidence>
<evidence type="ECO:0000256" key="1">
    <source>
        <dbReference type="SAM" id="MobiDB-lite"/>
    </source>
</evidence>
<feature type="region of interest" description="Disordered" evidence="1">
    <location>
        <begin position="1"/>
        <end position="35"/>
    </location>
</feature>
<evidence type="ECO:0000313" key="2">
    <source>
        <dbReference type="EMBL" id="PPQ79359.1"/>
    </source>
</evidence>
<organism evidence="2 3">
    <name type="scientific">Gymnopilus dilepis</name>
    <dbReference type="NCBI Taxonomy" id="231916"/>
    <lineage>
        <taxon>Eukaryota</taxon>
        <taxon>Fungi</taxon>
        <taxon>Dikarya</taxon>
        <taxon>Basidiomycota</taxon>
        <taxon>Agaricomycotina</taxon>
        <taxon>Agaricomycetes</taxon>
        <taxon>Agaricomycetidae</taxon>
        <taxon>Agaricales</taxon>
        <taxon>Agaricineae</taxon>
        <taxon>Hymenogastraceae</taxon>
        <taxon>Gymnopilus</taxon>
    </lineage>
</organism>
<dbReference type="AlphaFoldDB" id="A0A409WLJ7"/>
<reference evidence="2 3" key="1">
    <citation type="journal article" date="2018" name="Evol. Lett.">
        <title>Horizontal gene cluster transfer increased hallucinogenic mushroom diversity.</title>
        <authorList>
            <person name="Reynolds H.T."/>
            <person name="Vijayakumar V."/>
            <person name="Gluck-Thaler E."/>
            <person name="Korotkin H.B."/>
            <person name="Matheny P.B."/>
            <person name="Slot J.C."/>
        </authorList>
    </citation>
    <scope>NUCLEOTIDE SEQUENCE [LARGE SCALE GENOMIC DNA]</scope>
    <source>
        <strain evidence="2 3">SRW20</strain>
    </source>
</reference>
<protein>
    <submittedName>
        <fullName evidence="2">Uncharacterized protein</fullName>
    </submittedName>
</protein>
<name>A0A409WLJ7_9AGAR</name>
<dbReference type="InParanoid" id="A0A409WLJ7"/>
<keyword evidence="3" id="KW-1185">Reference proteome</keyword>
<proteinExistence type="predicted"/>
<gene>
    <name evidence="2" type="ORF">CVT26_007741</name>
</gene>
<accession>A0A409WLJ7</accession>
<dbReference type="EMBL" id="NHYE01005003">
    <property type="protein sequence ID" value="PPQ79359.1"/>
    <property type="molecule type" value="Genomic_DNA"/>
</dbReference>
<comment type="caution">
    <text evidence="2">The sequence shown here is derived from an EMBL/GenBank/DDBJ whole genome shotgun (WGS) entry which is preliminary data.</text>
</comment>
<dbReference type="Proteomes" id="UP000284706">
    <property type="component" value="Unassembled WGS sequence"/>
</dbReference>